<feature type="active site" evidence="5">
    <location>
        <position position="817"/>
    </location>
</feature>
<keyword evidence="2 5" id="KW-0645">Protease</keyword>
<evidence type="ECO:0000256" key="2">
    <source>
        <dbReference type="ARBA" id="ARBA00022670"/>
    </source>
</evidence>
<dbReference type="PANTHER" id="PTHR10183:SF379">
    <property type="entry name" value="CALPAIN-5"/>
    <property type="match status" value="1"/>
</dbReference>
<comment type="caution">
    <text evidence="7">The sequence shown here is derived from an EMBL/GenBank/DDBJ whole genome shotgun (WGS) entry which is preliminary data.</text>
</comment>
<proteinExistence type="inferred from homology"/>
<name>A0ABQ6FJL0_9RHOO</name>
<dbReference type="InterPro" id="IPR038765">
    <property type="entry name" value="Papain-like_cys_pep_sf"/>
</dbReference>
<keyword evidence="4 5" id="KW-0788">Thiol protease</keyword>
<dbReference type="Gene3D" id="3.80.10.10">
    <property type="entry name" value="Ribonuclease Inhibitor"/>
    <property type="match status" value="2"/>
</dbReference>
<dbReference type="Proteomes" id="UP001157167">
    <property type="component" value="Unassembled WGS sequence"/>
</dbReference>
<reference evidence="8" key="1">
    <citation type="journal article" date="2019" name="Int. J. Syst. Evol. Microbiol.">
        <title>The Global Catalogue of Microorganisms (GCM) 10K type strain sequencing project: providing services to taxonomists for standard genome sequencing and annotation.</title>
        <authorList>
            <consortium name="The Broad Institute Genomics Platform"/>
            <consortium name="The Broad Institute Genome Sequencing Center for Infectious Disease"/>
            <person name="Wu L."/>
            <person name="Ma J."/>
        </authorList>
    </citation>
    <scope>NUCLEOTIDE SEQUENCE [LARGE SCALE GENOMIC DNA]</scope>
    <source>
        <strain evidence="8">NBRC 102407</strain>
    </source>
</reference>
<dbReference type="EMBL" id="BSPX01000091">
    <property type="protein sequence ID" value="GLT24410.1"/>
    <property type="molecule type" value="Genomic_DNA"/>
</dbReference>
<feature type="active site" evidence="5">
    <location>
        <position position="658"/>
    </location>
</feature>
<keyword evidence="3 5" id="KW-0378">Hydrolase</keyword>
<comment type="similarity">
    <text evidence="1">Belongs to the peptidase C2 family.</text>
</comment>
<dbReference type="RefSeq" id="WP_284189573.1">
    <property type="nucleotide sequence ID" value="NZ_BSPX01000091.1"/>
</dbReference>
<protein>
    <recommendedName>
        <fullName evidence="6">Calpain catalytic domain-containing protein</fullName>
    </recommendedName>
</protein>
<dbReference type="Pfam" id="PF00648">
    <property type="entry name" value="Peptidase_C2"/>
    <property type="match status" value="1"/>
</dbReference>
<evidence type="ECO:0000256" key="3">
    <source>
        <dbReference type="ARBA" id="ARBA00022801"/>
    </source>
</evidence>
<accession>A0ABQ6FJL0</accession>
<evidence type="ECO:0000313" key="7">
    <source>
        <dbReference type="EMBL" id="GLT24410.1"/>
    </source>
</evidence>
<evidence type="ECO:0000256" key="1">
    <source>
        <dbReference type="ARBA" id="ARBA00007623"/>
    </source>
</evidence>
<evidence type="ECO:0000256" key="5">
    <source>
        <dbReference type="PROSITE-ProRule" id="PRU00239"/>
    </source>
</evidence>
<sequence>MPNVAKISSWTKAEYQSLSASTVISLSPTQIGQMAHPEWLLPSAISALSPTQVPSIISSAWSIFDAAWLNALSAKAFAAIPVSRISSLSFTTLSGLNAAHVGALTSAQLGEVSESRWGRLSGAWINSISLSVMPKLSSTFAVSNWSSSATAVLDVAHVKAMTPEQIGALDSPESLSPAAIGALSAAQVAAISDYNYQYLTPAWFNALSTSTFGALSVGRIHDIGKDNLWALDAAHIGALSAAQLAKQSDSFWYYTDGKWLNSLSPSTLGQLPTSAVKWLDSAAIAGLDTAHLGALTATQFAALGSPKSVLRALTPAQIGALGTGILAALTQEQVKVLTAAQVGGLTGAQISALSSTQIGWLSSPQVAGLGAQAVTGLRASQLDALGTNLHGLSPAAFAALPAERLAGLTNLQLSTLTAAQFAALDAQQLGALSASQVKVLTPGQLDGLRNHVQWLSPAAVTGLNSTMLTELTADFSATQLAALSSTQRAVVQKAKDETTALLNNLSVSGIRTQVSAALQSGESLFSYNGLLKVLQDVNASMGSSTLTSAQFNDLKTLTASVGKVLGTDSYLYGITNAVINGSAGNATWTGGTAMHNALGNLDVGRSAYTFDKLIDKWFLGQDLPTWTDSTAYSRVDLPLYSKNGPDDAEISQAEVGNCYMLASLVNIADDDPELIESMITDNGNGTYGVRMYGLKDELLYVTVNDELPGAGTAGTGVSTSGAYWVSVLEKAFVSYTSMVRGDANAYASIEGGNDEAIQAFTGRHMDTYNVARDDPADPVATKKAMVAALTTDDEDVLYASYTIRNSSDGKRELVSGHMYSILGYNSSADTFTVRNPWGSTGGSSWIGTFDLTFDQLWRDRSYVLITDEDAPAGAVDWDRYPMSSAADQLVQAMATLDSGSASAALMAAPTAMDPRTVMLAIPG</sequence>
<evidence type="ECO:0000259" key="6">
    <source>
        <dbReference type="PROSITE" id="PS50203"/>
    </source>
</evidence>
<dbReference type="SUPFAM" id="SSF54001">
    <property type="entry name" value="Cysteine proteinases"/>
    <property type="match status" value="1"/>
</dbReference>
<feature type="active site" evidence="5">
    <location>
        <position position="835"/>
    </location>
</feature>
<evidence type="ECO:0000313" key="8">
    <source>
        <dbReference type="Proteomes" id="UP001157167"/>
    </source>
</evidence>
<gene>
    <name evidence="7" type="ORF">GCM10007933_38890</name>
</gene>
<dbReference type="InterPro" id="IPR001300">
    <property type="entry name" value="Peptidase_C2_calpain_cat"/>
</dbReference>
<feature type="domain" description="Calpain catalytic" evidence="6">
    <location>
        <begin position="626"/>
        <end position="858"/>
    </location>
</feature>
<keyword evidence="8" id="KW-1185">Reference proteome</keyword>
<evidence type="ECO:0000256" key="4">
    <source>
        <dbReference type="ARBA" id="ARBA00022807"/>
    </source>
</evidence>
<dbReference type="PROSITE" id="PS50203">
    <property type="entry name" value="CALPAIN_CAT"/>
    <property type="match status" value="1"/>
</dbReference>
<dbReference type="InterPro" id="IPR022684">
    <property type="entry name" value="Calpain_cysteine_protease"/>
</dbReference>
<dbReference type="PANTHER" id="PTHR10183">
    <property type="entry name" value="CALPAIN"/>
    <property type="match status" value="1"/>
</dbReference>
<organism evidence="7 8">
    <name type="scientific">Zoogloea oryzae</name>
    <dbReference type="NCBI Taxonomy" id="310767"/>
    <lineage>
        <taxon>Bacteria</taxon>
        <taxon>Pseudomonadati</taxon>
        <taxon>Pseudomonadota</taxon>
        <taxon>Betaproteobacteria</taxon>
        <taxon>Rhodocyclales</taxon>
        <taxon>Zoogloeaceae</taxon>
        <taxon>Zoogloea</taxon>
    </lineage>
</organism>
<dbReference type="InterPro" id="IPR032675">
    <property type="entry name" value="LRR_dom_sf"/>
</dbReference>